<evidence type="ECO:0000313" key="2">
    <source>
        <dbReference type="EMBL" id="KAJ8446374.1"/>
    </source>
</evidence>
<accession>A0A9Q1KMQ7</accession>
<evidence type="ECO:0000313" key="3">
    <source>
        <dbReference type="Proteomes" id="UP001153076"/>
    </source>
</evidence>
<reference evidence="2" key="1">
    <citation type="submission" date="2022-04" db="EMBL/GenBank/DDBJ databases">
        <title>Carnegiea gigantea Genome sequencing and assembly v2.</title>
        <authorList>
            <person name="Copetti D."/>
            <person name="Sanderson M.J."/>
            <person name="Burquez A."/>
            <person name="Wojciechowski M.F."/>
        </authorList>
    </citation>
    <scope>NUCLEOTIDE SEQUENCE</scope>
    <source>
        <strain evidence="2">SGP5-SGP5p</strain>
        <tissue evidence="2">Aerial part</tissue>
    </source>
</reference>
<dbReference type="SUPFAM" id="SSF117892">
    <property type="entry name" value="Band 7/SPFH domain"/>
    <property type="match status" value="1"/>
</dbReference>
<name>A0A9Q1KMQ7_9CARY</name>
<keyword evidence="3" id="KW-1185">Reference proteome</keyword>
<dbReference type="Proteomes" id="UP001153076">
    <property type="component" value="Unassembled WGS sequence"/>
</dbReference>
<feature type="region of interest" description="Disordered" evidence="1">
    <location>
        <begin position="152"/>
        <end position="200"/>
    </location>
</feature>
<sequence>MRSTIGKMPLDRTFMERDTLNANIVEAINDLASQWGLICRRRYEISRKVAHSFRTALRKVLGYRYLVGTLVQKNEVKIKSKETKKDRETQHNEPNNVGQEQGLTRNRTRPAITNLAEAEPGDPGSGAMRVGAAAPISDTVFAANRVGSEALDGARAGEDRARRHRTEVSGAGNPAIAWKPENGGDRRRREGEDEERENAE</sequence>
<feature type="compositionally biased region" description="Basic and acidic residues" evidence="1">
    <location>
        <begin position="78"/>
        <end position="91"/>
    </location>
</feature>
<dbReference type="Gene3D" id="3.30.479.30">
    <property type="entry name" value="Band 7 domain"/>
    <property type="match status" value="1"/>
</dbReference>
<protein>
    <submittedName>
        <fullName evidence="2">Uncharacterized protein</fullName>
    </submittedName>
</protein>
<proteinExistence type="predicted"/>
<feature type="compositionally biased region" description="Polar residues" evidence="1">
    <location>
        <begin position="92"/>
        <end position="105"/>
    </location>
</feature>
<dbReference type="InterPro" id="IPR036013">
    <property type="entry name" value="Band_7/SPFH_dom_sf"/>
</dbReference>
<dbReference type="EMBL" id="JAKOGI010000056">
    <property type="protein sequence ID" value="KAJ8446374.1"/>
    <property type="molecule type" value="Genomic_DNA"/>
</dbReference>
<feature type="region of interest" description="Disordered" evidence="1">
    <location>
        <begin position="78"/>
        <end position="107"/>
    </location>
</feature>
<feature type="compositionally biased region" description="Basic and acidic residues" evidence="1">
    <location>
        <begin position="182"/>
        <end position="191"/>
    </location>
</feature>
<dbReference type="AlphaFoldDB" id="A0A9Q1KMQ7"/>
<dbReference type="OrthoDB" id="434619at2759"/>
<organism evidence="2 3">
    <name type="scientific">Carnegiea gigantea</name>
    <dbReference type="NCBI Taxonomy" id="171969"/>
    <lineage>
        <taxon>Eukaryota</taxon>
        <taxon>Viridiplantae</taxon>
        <taxon>Streptophyta</taxon>
        <taxon>Embryophyta</taxon>
        <taxon>Tracheophyta</taxon>
        <taxon>Spermatophyta</taxon>
        <taxon>Magnoliopsida</taxon>
        <taxon>eudicotyledons</taxon>
        <taxon>Gunneridae</taxon>
        <taxon>Pentapetalae</taxon>
        <taxon>Caryophyllales</taxon>
        <taxon>Cactineae</taxon>
        <taxon>Cactaceae</taxon>
        <taxon>Cactoideae</taxon>
        <taxon>Echinocereeae</taxon>
        <taxon>Carnegiea</taxon>
    </lineage>
</organism>
<gene>
    <name evidence="2" type="ORF">Cgig2_019267</name>
</gene>
<comment type="caution">
    <text evidence="2">The sequence shown here is derived from an EMBL/GenBank/DDBJ whole genome shotgun (WGS) entry which is preliminary data.</text>
</comment>
<evidence type="ECO:0000256" key="1">
    <source>
        <dbReference type="SAM" id="MobiDB-lite"/>
    </source>
</evidence>